<feature type="domain" description="Putative restriction endonuclease" evidence="1">
    <location>
        <begin position="21"/>
        <end position="184"/>
    </location>
</feature>
<evidence type="ECO:0000313" key="2">
    <source>
        <dbReference type="EMBL" id="MDI4643855.1"/>
    </source>
</evidence>
<dbReference type="Pfam" id="PF05685">
    <property type="entry name" value="Uma2"/>
    <property type="match status" value="1"/>
</dbReference>
<gene>
    <name evidence="2" type="ORF">KB449_02745</name>
</gene>
<dbReference type="RefSeq" id="WP_282906896.1">
    <property type="nucleotide sequence ID" value="NZ_JAGRPV010000001.1"/>
</dbReference>
<keyword evidence="3" id="KW-1185">Reference proteome</keyword>
<dbReference type="PANTHER" id="PTHR34107">
    <property type="entry name" value="SLL0198 PROTEIN-RELATED"/>
    <property type="match status" value="1"/>
</dbReference>
<keyword evidence="2" id="KW-0540">Nuclease</keyword>
<evidence type="ECO:0000313" key="3">
    <source>
        <dbReference type="Proteomes" id="UP001161691"/>
    </source>
</evidence>
<dbReference type="InterPro" id="IPR008538">
    <property type="entry name" value="Uma2"/>
</dbReference>
<accession>A0ABT6TC02</accession>
<name>A0ABT6TC02_9BACL</name>
<dbReference type="Gene3D" id="3.90.1570.10">
    <property type="entry name" value="tt1808, chain A"/>
    <property type="match status" value="1"/>
</dbReference>
<dbReference type="InterPro" id="IPR011335">
    <property type="entry name" value="Restrct_endonuc-II-like"/>
</dbReference>
<dbReference type="PANTHER" id="PTHR34107:SF4">
    <property type="entry name" value="SLL1222 PROTEIN"/>
    <property type="match status" value="1"/>
</dbReference>
<reference evidence="2" key="1">
    <citation type="submission" date="2023-04" db="EMBL/GenBank/DDBJ databases">
        <title>Comparative genomic analysis of Cohnella hashimotonis sp. nov., isolated from the International Space Station.</title>
        <authorList>
            <person name="Venkateswaran K."/>
            <person name="Simpson A."/>
        </authorList>
    </citation>
    <scope>NUCLEOTIDE SEQUENCE</scope>
    <source>
        <strain evidence="2">F6_2S_P_1</strain>
    </source>
</reference>
<dbReference type="CDD" id="cd06260">
    <property type="entry name" value="DUF820-like"/>
    <property type="match status" value="1"/>
</dbReference>
<keyword evidence="2" id="KW-0378">Hydrolase</keyword>
<evidence type="ECO:0000259" key="1">
    <source>
        <dbReference type="Pfam" id="PF05685"/>
    </source>
</evidence>
<dbReference type="EMBL" id="JAGRPV010000001">
    <property type="protein sequence ID" value="MDI4643855.1"/>
    <property type="molecule type" value="Genomic_DNA"/>
</dbReference>
<dbReference type="InterPro" id="IPR012296">
    <property type="entry name" value="Nuclease_put_TT1808"/>
</dbReference>
<keyword evidence="2" id="KW-0255">Endonuclease</keyword>
<organism evidence="2 3">
    <name type="scientific">Cohnella hashimotonis</name>
    <dbReference type="NCBI Taxonomy" id="2826895"/>
    <lineage>
        <taxon>Bacteria</taxon>
        <taxon>Bacillati</taxon>
        <taxon>Bacillota</taxon>
        <taxon>Bacilli</taxon>
        <taxon>Bacillales</taxon>
        <taxon>Paenibacillaceae</taxon>
        <taxon>Cohnella</taxon>
    </lineage>
</organism>
<comment type="caution">
    <text evidence="2">The sequence shown here is derived from an EMBL/GenBank/DDBJ whole genome shotgun (WGS) entry which is preliminary data.</text>
</comment>
<dbReference type="Proteomes" id="UP001161691">
    <property type="component" value="Unassembled WGS sequence"/>
</dbReference>
<dbReference type="GO" id="GO:0004519">
    <property type="term" value="F:endonuclease activity"/>
    <property type="evidence" value="ECO:0007669"/>
    <property type="project" value="UniProtKB-KW"/>
</dbReference>
<dbReference type="SUPFAM" id="SSF52980">
    <property type="entry name" value="Restriction endonuclease-like"/>
    <property type="match status" value="1"/>
</dbReference>
<protein>
    <submittedName>
        <fullName evidence="2">Uma2 family endonuclease</fullName>
    </submittedName>
</protein>
<proteinExistence type="predicted"/>
<sequence length="200" mass="22597">MDKKKRPEDRVGEQQVTYDIYAALPDDGLRYEVLDGSLELMSPGPNTPHQILSFNLQSTLAGSCKPEYLILYAPLDVILSPTNVVQPDLIFIHPERANIVTKRGIEGPPDLVVEILSPGSRHRDRVRKLRIYERHGVPEYWILDPVAQTLEQHLLSGERYELNCVYEGEDTVTSDRLPCVSFTVAGLFDDPTLQRLLSSN</sequence>